<dbReference type="GO" id="GO:0005524">
    <property type="term" value="F:ATP binding"/>
    <property type="evidence" value="ECO:0007669"/>
    <property type="project" value="UniProtKB-KW"/>
</dbReference>
<sequence length="546" mass="56770">MTDRSDRRTMVAGERAVLVELPDLEAALGLLRRLAALQRSPDAIAGVGEVVPAARTVLVHFDPALLSRAMLVELLDAVSAAPLGDEDAGQDQTLLEIPVVYDGEDLSEVAGLLRISPTELVRRHTGAEYTMAFVGFAPGFGYLVGGDPLLDVPRRASPRVRIPAGSVGLAGRFSGVYPRESPGGWQLIGTTTLSMWDVDREPPAALRPGDRVRFVVARGRVEVTPTAAGQRPAAPTHGPALIVERPGARTLLQDGGRDDVAALGVSGSGALDLPAMRLANRLVGNPGDTAVLEILFGRFRAVARGSVVVAATGAPVPIIVARADDRGTTEISDCRPIALQDGDLLTLGGPFSGARTMLAVRGGFDVAPVLGSLSRDTLAGLGPAPIARGDVLAVRSAAAARSGSAPEPVGWQEFPRDQITVPIDLGPRDDWFDDASIARLLGAPWTVTTSADRVGIRLAGAHPLARIDAAELPSECVVTGSIQVPPDGQPILFLADHPLTGGYPVIGVVRRAALAALAQVTPGMTIRFALAGPHPPLPDAPATARP</sequence>
<dbReference type="Pfam" id="PF02682">
    <property type="entry name" value="CT_C_D"/>
    <property type="match status" value="1"/>
</dbReference>
<dbReference type="SMART" id="SM00797">
    <property type="entry name" value="AHS2"/>
    <property type="match status" value="1"/>
</dbReference>
<dbReference type="Gene3D" id="3.30.1360.40">
    <property type="match status" value="1"/>
</dbReference>
<evidence type="ECO:0000313" key="6">
    <source>
        <dbReference type="EMBL" id="XCG63592.1"/>
    </source>
</evidence>
<dbReference type="SMART" id="SM00796">
    <property type="entry name" value="AHS1"/>
    <property type="match status" value="1"/>
</dbReference>
<dbReference type="NCBIfam" id="TIGR00370">
    <property type="entry name" value="5-oxoprolinase subunit PxpB"/>
    <property type="match status" value="1"/>
</dbReference>
<dbReference type="PANTHER" id="PTHR43309">
    <property type="entry name" value="5-OXOPROLINASE SUBUNIT C"/>
    <property type="match status" value="1"/>
</dbReference>
<dbReference type="SUPFAM" id="SSF50891">
    <property type="entry name" value="Cyclophilin-like"/>
    <property type="match status" value="2"/>
</dbReference>
<dbReference type="SUPFAM" id="SSF160467">
    <property type="entry name" value="PH0987 N-terminal domain-like"/>
    <property type="match status" value="1"/>
</dbReference>
<evidence type="ECO:0000256" key="1">
    <source>
        <dbReference type="ARBA" id="ARBA00022741"/>
    </source>
</evidence>
<dbReference type="InterPro" id="IPR003778">
    <property type="entry name" value="CT_A_B"/>
</dbReference>
<evidence type="ECO:0000259" key="4">
    <source>
        <dbReference type="SMART" id="SM00796"/>
    </source>
</evidence>
<dbReference type="InterPro" id="IPR029000">
    <property type="entry name" value="Cyclophilin-like_dom_sf"/>
</dbReference>
<feature type="domain" description="Carboxyltransferase" evidence="4">
    <location>
        <begin position="7"/>
        <end position="206"/>
    </location>
</feature>
<dbReference type="Pfam" id="PF02626">
    <property type="entry name" value="CT_A_B"/>
    <property type="match status" value="1"/>
</dbReference>
<dbReference type="RefSeq" id="WP_353649207.1">
    <property type="nucleotide sequence ID" value="NZ_CP159218.1"/>
</dbReference>
<feature type="domain" description="Carboxyltransferase" evidence="5">
    <location>
        <begin position="262"/>
        <end position="546"/>
    </location>
</feature>
<dbReference type="Gene3D" id="2.40.100.10">
    <property type="entry name" value="Cyclophilin-like"/>
    <property type="match status" value="2"/>
</dbReference>
<dbReference type="InterPro" id="IPR052708">
    <property type="entry name" value="PxpC"/>
</dbReference>
<protein>
    <submittedName>
        <fullName evidence="6">5-oxoprolinase subunit PxpB</fullName>
        <ecNumber evidence="6">3.5.2.9</ecNumber>
    </submittedName>
</protein>
<organism evidence="6">
    <name type="scientific">Nakamurella sp. A5-74</name>
    <dbReference type="NCBI Taxonomy" id="3158264"/>
    <lineage>
        <taxon>Bacteria</taxon>
        <taxon>Bacillati</taxon>
        <taxon>Actinomycetota</taxon>
        <taxon>Actinomycetes</taxon>
        <taxon>Nakamurellales</taxon>
        <taxon>Nakamurellaceae</taxon>
        <taxon>Nakamurella</taxon>
    </lineage>
</organism>
<evidence type="ECO:0000256" key="2">
    <source>
        <dbReference type="ARBA" id="ARBA00022801"/>
    </source>
</evidence>
<dbReference type="PANTHER" id="PTHR43309:SF3">
    <property type="entry name" value="5-OXOPROLINASE SUBUNIT C"/>
    <property type="match status" value="1"/>
</dbReference>
<accession>A0AAU8DP73</accession>
<keyword evidence="2 6" id="KW-0378">Hydrolase</keyword>
<dbReference type="InterPro" id="IPR003833">
    <property type="entry name" value="CT_C_D"/>
</dbReference>
<dbReference type="AlphaFoldDB" id="A0AAU8DP73"/>
<keyword evidence="1" id="KW-0547">Nucleotide-binding</keyword>
<dbReference type="EMBL" id="CP159218">
    <property type="protein sequence ID" value="XCG63592.1"/>
    <property type="molecule type" value="Genomic_DNA"/>
</dbReference>
<reference evidence="6" key="1">
    <citation type="submission" date="2024-05" db="EMBL/GenBank/DDBJ databases">
        <authorList>
            <person name="Cai S.Y."/>
            <person name="Jin L.M."/>
            <person name="Li H.R."/>
        </authorList>
    </citation>
    <scope>NUCLEOTIDE SEQUENCE</scope>
    <source>
        <strain evidence="6">A5-74</strain>
    </source>
</reference>
<keyword evidence="3" id="KW-0067">ATP-binding</keyword>
<evidence type="ECO:0000259" key="5">
    <source>
        <dbReference type="SMART" id="SM00797"/>
    </source>
</evidence>
<dbReference type="NCBIfam" id="TIGR00724">
    <property type="entry name" value="urea_amlyse_rel"/>
    <property type="match status" value="1"/>
</dbReference>
<dbReference type="GO" id="GO:0017168">
    <property type="term" value="F:5-oxoprolinase (ATP-hydrolyzing) activity"/>
    <property type="evidence" value="ECO:0007669"/>
    <property type="project" value="UniProtKB-EC"/>
</dbReference>
<name>A0AAU8DP73_9ACTN</name>
<dbReference type="EC" id="3.5.2.9" evidence="6"/>
<gene>
    <name evidence="6" type="primary">pxpB</name>
    <name evidence="6" type="ORF">ABLG96_20785</name>
</gene>
<evidence type="ECO:0000256" key="3">
    <source>
        <dbReference type="ARBA" id="ARBA00022840"/>
    </source>
</evidence>
<proteinExistence type="predicted"/>
<dbReference type="InterPro" id="IPR010016">
    <property type="entry name" value="PxpB"/>
</dbReference>